<reference evidence="2 3" key="1">
    <citation type="submission" date="2016-10" db="EMBL/GenBank/DDBJ databases">
        <authorList>
            <person name="de Groot N.N."/>
        </authorList>
    </citation>
    <scope>NUCLEOTIDE SEQUENCE [LARGE SCALE GENOMIC DNA]</scope>
    <source>
        <strain evidence="2 3">DSM 44468</strain>
    </source>
</reference>
<dbReference type="PANTHER" id="PTHR35525">
    <property type="entry name" value="BLL6575 PROTEIN"/>
    <property type="match status" value="1"/>
</dbReference>
<evidence type="ECO:0000313" key="3">
    <source>
        <dbReference type="Proteomes" id="UP000199025"/>
    </source>
</evidence>
<dbReference type="AlphaFoldDB" id="A0A1I3VKB9"/>
<accession>A0A1I3VKB9</accession>
<dbReference type="Proteomes" id="UP000199025">
    <property type="component" value="Unassembled WGS sequence"/>
</dbReference>
<dbReference type="Pfam" id="PF07336">
    <property type="entry name" value="ABATE"/>
    <property type="match status" value="1"/>
</dbReference>
<evidence type="ECO:0000313" key="2">
    <source>
        <dbReference type="EMBL" id="SFJ95602.1"/>
    </source>
</evidence>
<keyword evidence="3" id="KW-1185">Reference proteome</keyword>
<dbReference type="Gene3D" id="1.10.3300.10">
    <property type="entry name" value="Jann2411-like domain"/>
    <property type="match status" value="1"/>
</dbReference>
<evidence type="ECO:0000259" key="1">
    <source>
        <dbReference type="Pfam" id="PF11706"/>
    </source>
</evidence>
<organism evidence="2 3">
    <name type="scientific">Amycolatopsis sacchari</name>
    <dbReference type="NCBI Taxonomy" id="115433"/>
    <lineage>
        <taxon>Bacteria</taxon>
        <taxon>Bacillati</taxon>
        <taxon>Actinomycetota</taxon>
        <taxon>Actinomycetes</taxon>
        <taxon>Pseudonocardiales</taxon>
        <taxon>Pseudonocardiaceae</taxon>
        <taxon>Amycolatopsis</taxon>
    </lineage>
</organism>
<proteinExistence type="predicted"/>
<name>A0A1I3VKB9_9PSEU</name>
<dbReference type="InterPro" id="IPR023286">
    <property type="entry name" value="ABATE_dom_sf"/>
</dbReference>
<dbReference type="InterPro" id="IPR010852">
    <property type="entry name" value="ABATE"/>
</dbReference>
<dbReference type="RefSeq" id="WP_245783139.1">
    <property type="nucleotide sequence ID" value="NZ_FORP01000011.1"/>
</dbReference>
<dbReference type="SUPFAM" id="SSF160904">
    <property type="entry name" value="Jann2411-like"/>
    <property type="match status" value="1"/>
</dbReference>
<sequence length="192" mass="21639">MEMRPLVGGHVVLDFVNTVAWRLDPARFADDLTTADALVTWLRRTGLLRTDPAPVSPARAAATVKRARKLRDDLYAVLSASIDGQEPPSDAAEAVHHAIVQALRRARLTGVVPLQWEFTPADVSELPVLLALEVWRFLESVDRTRLRQCADEGCGWVFLDSSRNGSRRWCSSADCGNRSRARRHYERNRPRR</sequence>
<feature type="domain" description="Zinc finger CGNR" evidence="1">
    <location>
        <begin position="145"/>
        <end position="187"/>
    </location>
</feature>
<dbReference type="InterPro" id="IPR021005">
    <property type="entry name" value="Znf_CGNR"/>
</dbReference>
<dbReference type="Pfam" id="PF11706">
    <property type="entry name" value="zf-CGNR"/>
    <property type="match status" value="1"/>
</dbReference>
<protein>
    <submittedName>
        <fullName evidence="2">Conserved protein containing a Zn-ribbon-like motif, possibly RNA-binding</fullName>
    </submittedName>
</protein>
<dbReference type="PANTHER" id="PTHR35525:SF3">
    <property type="entry name" value="BLL6575 PROTEIN"/>
    <property type="match status" value="1"/>
</dbReference>
<gene>
    <name evidence="2" type="ORF">SAMN05421835_11164</name>
</gene>
<dbReference type="EMBL" id="FORP01000011">
    <property type="protein sequence ID" value="SFJ95602.1"/>
    <property type="molecule type" value="Genomic_DNA"/>
</dbReference>